<feature type="compositionally biased region" description="Pro residues" evidence="1">
    <location>
        <begin position="375"/>
        <end position="393"/>
    </location>
</feature>
<dbReference type="Proteomes" id="UP000041254">
    <property type="component" value="Unassembled WGS sequence"/>
</dbReference>
<evidence type="ECO:0000313" key="3">
    <source>
        <dbReference type="Proteomes" id="UP000041254"/>
    </source>
</evidence>
<feature type="compositionally biased region" description="Basic residues" evidence="1">
    <location>
        <begin position="1360"/>
        <end position="1375"/>
    </location>
</feature>
<feature type="region of interest" description="Disordered" evidence="1">
    <location>
        <begin position="1718"/>
        <end position="1739"/>
    </location>
</feature>
<dbReference type="Gene3D" id="1.10.390.10">
    <property type="entry name" value="Neutral Protease Domain 2"/>
    <property type="match status" value="1"/>
</dbReference>
<organism evidence="2 3">
    <name type="scientific">Vitrella brassicaformis (strain CCMP3155)</name>
    <dbReference type="NCBI Taxonomy" id="1169540"/>
    <lineage>
        <taxon>Eukaryota</taxon>
        <taxon>Sar</taxon>
        <taxon>Alveolata</taxon>
        <taxon>Colpodellida</taxon>
        <taxon>Vitrellaceae</taxon>
        <taxon>Vitrella</taxon>
    </lineage>
</organism>
<evidence type="ECO:0000256" key="1">
    <source>
        <dbReference type="SAM" id="MobiDB-lite"/>
    </source>
</evidence>
<dbReference type="GO" id="GO:0003682">
    <property type="term" value="F:chromatin binding"/>
    <property type="evidence" value="ECO:0007669"/>
    <property type="project" value="TreeGrafter"/>
</dbReference>
<dbReference type="PANTHER" id="PTHR15137:SF9">
    <property type="entry name" value="TRANSCRIPTION INITIATION FACTOR TFIID SUBUNIT 2"/>
    <property type="match status" value="1"/>
</dbReference>
<evidence type="ECO:0000313" key="2">
    <source>
        <dbReference type="EMBL" id="CEL99252.1"/>
    </source>
</evidence>
<name>A0A0G4EN39_VITBC</name>
<feature type="region of interest" description="Disordered" evidence="1">
    <location>
        <begin position="349"/>
        <end position="397"/>
    </location>
</feature>
<proteinExistence type="predicted"/>
<accession>A0A0G4EN39</accession>
<dbReference type="InParanoid" id="A0A0G4EN39"/>
<dbReference type="InterPro" id="IPR027268">
    <property type="entry name" value="Peptidase_M4/M1_CTD_sf"/>
</dbReference>
<keyword evidence="3" id="KW-1185">Reference proteome</keyword>
<dbReference type="GO" id="GO:0016251">
    <property type="term" value="F:RNA polymerase II general transcription initiation factor activity"/>
    <property type="evidence" value="ECO:0007669"/>
    <property type="project" value="TreeGrafter"/>
</dbReference>
<protein>
    <submittedName>
        <fullName evidence="2">Uncharacterized protein</fullName>
    </submittedName>
</protein>
<dbReference type="PANTHER" id="PTHR15137">
    <property type="entry name" value="TRANSCRIPTION INITIATION FACTOR TFIID"/>
    <property type="match status" value="1"/>
</dbReference>
<feature type="compositionally biased region" description="Pro residues" evidence="1">
    <location>
        <begin position="1335"/>
        <end position="1346"/>
    </location>
</feature>
<gene>
    <name evidence="2" type="ORF">Vbra_12535</name>
</gene>
<feature type="compositionally biased region" description="Low complexity" evidence="1">
    <location>
        <begin position="1718"/>
        <end position="1731"/>
    </location>
</feature>
<feature type="region of interest" description="Disordered" evidence="1">
    <location>
        <begin position="1322"/>
        <end position="1452"/>
    </location>
</feature>
<feature type="region of interest" description="Disordered" evidence="1">
    <location>
        <begin position="295"/>
        <end position="317"/>
    </location>
</feature>
<dbReference type="EMBL" id="CDMY01000276">
    <property type="protein sequence ID" value="CEL99252.1"/>
    <property type="molecule type" value="Genomic_DNA"/>
</dbReference>
<dbReference type="GO" id="GO:0006367">
    <property type="term" value="P:transcription initiation at RNA polymerase II promoter"/>
    <property type="evidence" value="ECO:0007669"/>
    <property type="project" value="TreeGrafter"/>
</dbReference>
<dbReference type="OrthoDB" id="308861at2759"/>
<dbReference type="GO" id="GO:0000976">
    <property type="term" value="F:transcription cis-regulatory region binding"/>
    <property type="evidence" value="ECO:0007669"/>
    <property type="project" value="TreeGrafter"/>
</dbReference>
<sequence>MDEVIPISQHLSATVDFDTRRVECTTTITCDIPMVPSVQAINNTLPSKRQRVGEGGSSGSHRALFGDDVCVEVQWPQGPCEWAGVRANGESEGVAVMPPAYAQPEMADEYYPFRANLKHRRSLLDWEEQKRAHVSSQSSLKVNVYHIRISKDILNAAPLQTRQPAHPIDEATIPPPAAPAPPSSFARVILAIAYTWADPSALTSPCYFLHAPHLPVLSERDVWGLHGDAGMAGAGVDQGWVYFVAERAYSPTHSWIPHLCGAFESRVEWVCEYTTVPSTNDYWAVGPGHLTHPRSLTADQPLRHDGTTKWENTSPHSHLSVGEVCCYAGPLTCRQVDFHSVPEEGSVIIESTEIGSSRVQTDRDKATKQDDNKQPPKPTPSPSPSPSSAPSAPPAFIEPSSTKKRLVAFAPPPYSRALRHSTGHCARALSVMTNYTLTSYPYQSVSIVYVPLVHGWGGGGGGGEGEGLPHVCVSGSTVCLDVGGLHDVSEIDVRSEAQIRLVEGLASVYFGTFLYVPLTPRSATTEANESWWLLAGLVQYMAILWFKTSIADQDASIAPFSQDAAGLGGGRNEAKVRMWRLVERLHRYIQQGRDERPLASPHHTSFTSFLFSSFLRVKSVLVFHALCRMVGDEGVSGVLRKVLDEAREGSRELDGRGVMDKLQNAAGKDEHFVPFIQRWIFGTGAPVIHLLWYFPVKPKSLKDPQRKYKFFISQRNTQPHHTSSNTLGLLCPSPTPQAEAHKTHNKPATTTTTRGPLAYDPVCLVIKKVKRGDNDQRVKAAQYWGGLGFGYGGAREDKTDRASELVGKGPFCDYLVETWAEREREKQMDAFLPDREVVPWADMSPKEAQDALDRGALFTGELALTIVDDDGIPHLQPIEIGRRAVETKEVKGRVTGGSFKRTRSVADEGCYEIGSTWAMKGVNYRLPLLWIGVDQEGDWPAKFVRCQSASMWLHQLFYGSSVTGQLEAIAALTHFDTDERVAADREAVKVLAQAILRVGFHWTVRSAAAHALATLSLSTYNPEASQALIDYFRHNYVHGVATDRKRLPSHTQRGRVAVAVHVGANQRESEDGRVMEFLKPNRFRVVSEYLFLQGLLKAIARLLEPQNSRKSRQEGLEILTRVLLENDNSLNRITHNSHTLYTDAHYLANAIDSLATLRFDMREYGNQDLPNLSIERSASQLLREDEDDLPPDSDHPHTPHRHHNTGPPSPLTLTPRRDPHSLSAASPSMQVHRGPYAQGGRMMRGERCRGEEWLGWVEGLSDFERLAEVVGRRMRFDFECPSTRQLVSAAAIRLFTTHPRFRHYAHMHLSFNPLAFLPLSTATTPIPTRHGDRQAPPPPPPPPPAPHVSMTPLFGSPAQPRRRLPAKRPGAHHRGPGPGGDDVAWYPPPPLPQRGSWPSSRSNSGREESSAAIKPRTGSQQRQQHQQGAGHHSFFRDLHHPHHHHPQQHQRGANRVVLPLSYGEQQGREAARNNWPATLAPIQAATEGVLRGACTGAWLPPVLPSVREDIRKSIPDHLMPPLFHSDRSTTHFHPVCRWLSVREGAEVRERGIGVLAAVAFTMSLDKVVDHTREGVHLLVYGWKALLDVLTSVACDFGMSVVVSAIREATPEREQKDGGAGPAARACADLLWHFLCHDGLQPICVGERRVFYATEVYRLLFGVGWPRCLPLPSLPPLIPALQPTASKKGPPTTDMIRRYEREWLGRQPLEGDEQAAALAPLSLSGPSSSASSMRGGKRTKEDHEVAMAPAAAAVADALGGLDGEGMDVSGGVGAKGVEWTNKARDLLDLMSQRFTQLLGPFSFTVPPEDASDLSTVRGHLETGSYTQPEDFRRAMMRIPLIVRRHGGANSPESQVVDGFQQLFQQLYSSEMLAFLSEGQH</sequence>
<dbReference type="STRING" id="1169540.A0A0G4EN39"/>
<feature type="region of interest" description="Disordered" evidence="1">
    <location>
        <begin position="1185"/>
        <end position="1243"/>
    </location>
</feature>
<feature type="compositionally biased region" description="Basic and acidic residues" evidence="1">
    <location>
        <begin position="360"/>
        <end position="374"/>
    </location>
</feature>
<feature type="compositionally biased region" description="Low complexity" evidence="1">
    <location>
        <begin position="1418"/>
        <end position="1432"/>
    </location>
</feature>
<dbReference type="VEuPathDB" id="CryptoDB:Vbra_12535"/>
<feature type="compositionally biased region" description="Basic residues" evidence="1">
    <location>
        <begin position="1439"/>
        <end position="1448"/>
    </location>
</feature>
<dbReference type="InterPro" id="IPR037813">
    <property type="entry name" value="TAF2"/>
</dbReference>
<dbReference type="GO" id="GO:0005669">
    <property type="term" value="C:transcription factor TFIID complex"/>
    <property type="evidence" value="ECO:0007669"/>
    <property type="project" value="InterPro"/>
</dbReference>
<reference evidence="2 3" key="1">
    <citation type="submission" date="2014-11" db="EMBL/GenBank/DDBJ databases">
        <authorList>
            <person name="Zhu J."/>
            <person name="Qi W."/>
            <person name="Song R."/>
        </authorList>
    </citation>
    <scope>NUCLEOTIDE SEQUENCE [LARGE SCALE GENOMIC DNA]</scope>
</reference>